<dbReference type="Pfam" id="PF12833">
    <property type="entry name" value="HTH_18"/>
    <property type="match status" value="1"/>
</dbReference>
<dbReference type="PROSITE" id="PS00041">
    <property type="entry name" value="HTH_ARAC_FAMILY_1"/>
    <property type="match status" value="1"/>
</dbReference>
<dbReference type="SUPFAM" id="SSF46689">
    <property type="entry name" value="Homeodomain-like"/>
    <property type="match status" value="1"/>
</dbReference>
<proteinExistence type="predicted"/>
<dbReference type="AlphaFoldDB" id="A0A3A3GBE0"/>
<feature type="domain" description="HTH araC/xylS-type" evidence="4">
    <location>
        <begin position="220"/>
        <end position="318"/>
    </location>
</feature>
<protein>
    <submittedName>
        <fullName evidence="5">AraC family transcriptional regulator</fullName>
    </submittedName>
</protein>
<evidence type="ECO:0000259" key="4">
    <source>
        <dbReference type="PROSITE" id="PS01124"/>
    </source>
</evidence>
<dbReference type="PANTHER" id="PTHR47893">
    <property type="entry name" value="REGULATORY PROTEIN PCHR"/>
    <property type="match status" value="1"/>
</dbReference>
<dbReference type="PANTHER" id="PTHR47893:SF1">
    <property type="entry name" value="REGULATORY PROTEIN PCHR"/>
    <property type="match status" value="1"/>
</dbReference>
<dbReference type="GO" id="GO:0003700">
    <property type="term" value="F:DNA-binding transcription factor activity"/>
    <property type="evidence" value="ECO:0007669"/>
    <property type="project" value="InterPro"/>
</dbReference>
<gene>
    <name evidence="5" type="ORF">DQX05_26135</name>
</gene>
<evidence type="ECO:0000313" key="6">
    <source>
        <dbReference type="Proteomes" id="UP000266177"/>
    </source>
</evidence>
<dbReference type="GO" id="GO:0043565">
    <property type="term" value="F:sequence-specific DNA binding"/>
    <property type="evidence" value="ECO:0007669"/>
    <property type="project" value="InterPro"/>
</dbReference>
<dbReference type="Proteomes" id="UP000266177">
    <property type="component" value="Unassembled WGS sequence"/>
</dbReference>
<dbReference type="InterPro" id="IPR018060">
    <property type="entry name" value="HTH_AraC"/>
</dbReference>
<evidence type="ECO:0000256" key="1">
    <source>
        <dbReference type="ARBA" id="ARBA00023015"/>
    </source>
</evidence>
<dbReference type="RefSeq" id="WP_119796245.1">
    <property type="nucleotide sequence ID" value="NZ_QYZD01000039.1"/>
</dbReference>
<dbReference type="InterPro" id="IPR009057">
    <property type="entry name" value="Homeodomain-like_sf"/>
</dbReference>
<keyword evidence="2" id="KW-0238">DNA-binding</keyword>
<dbReference type="OrthoDB" id="9782503at2"/>
<dbReference type="SMART" id="SM00342">
    <property type="entry name" value="HTH_ARAC"/>
    <property type="match status" value="1"/>
</dbReference>
<organism evidence="5 6">
    <name type="scientific">Paenibacillus thiaminolyticus</name>
    <name type="common">Bacillus thiaminolyticus</name>
    <dbReference type="NCBI Taxonomy" id="49283"/>
    <lineage>
        <taxon>Bacteria</taxon>
        <taxon>Bacillati</taxon>
        <taxon>Bacillota</taxon>
        <taxon>Bacilli</taxon>
        <taxon>Bacillales</taxon>
        <taxon>Paenibacillaceae</taxon>
        <taxon>Paenibacillus</taxon>
    </lineage>
</organism>
<dbReference type="InterPro" id="IPR053142">
    <property type="entry name" value="PchR_regulatory_protein"/>
</dbReference>
<reference evidence="5 6" key="1">
    <citation type="submission" date="2018-09" db="EMBL/GenBank/DDBJ databases">
        <title>Paenibacillus SK2017-BO5.</title>
        <authorList>
            <person name="Piskunova J.V."/>
            <person name="Dubiley S.A."/>
            <person name="Severinov K.V."/>
        </authorList>
    </citation>
    <scope>NUCLEOTIDE SEQUENCE [LARGE SCALE GENOMIC DNA]</scope>
    <source>
        <strain evidence="5 6">BO5</strain>
    </source>
</reference>
<dbReference type="Gene3D" id="1.10.10.60">
    <property type="entry name" value="Homeodomain-like"/>
    <property type="match status" value="1"/>
</dbReference>
<evidence type="ECO:0000256" key="3">
    <source>
        <dbReference type="ARBA" id="ARBA00023163"/>
    </source>
</evidence>
<evidence type="ECO:0000256" key="2">
    <source>
        <dbReference type="ARBA" id="ARBA00023125"/>
    </source>
</evidence>
<keyword evidence="1" id="KW-0805">Transcription regulation</keyword>
<dbReference type="InterPro" id="IPR018062">
    <property type="entry name" value="HTH_AraC-typ_CS"/>
</dbReference>
<dbReference type="EMBL" id="QYZD01000039">
    <property type="protein sequence ID" value="RJG19145.1"/>
    <property type="molecule type" value="Genomic_DNA"/>
</dbReference>
<comment type="caution">
    <text evidence="5">The sequence shown here is derived from an EMBL/GenBank/DDBJ whole genome shotgun (WGS) entry which is preliminary data.</text>
</comment>
<accession>A0A3A3GBE0</accession>
<name>A0A3A3GBE0_PANTH</name>
<sequence>MNLQMNTRNLECVFEQLSDISPSTEPQEQYQYTVPIMGGTGRVQRIMLRRGMEINWFEASLSEPVTMDVGIQYPHLEITYTLSGQGCWKTEGRASDFALAPGVSNFIFIQDSKVHAELYPQERLWHMELRLDIRQFRELHPDVARLTDGSVYCRQTAGSPHIAHIVEQMTQCPYSGSLRKLYLEGKANELLVHHLDGAQKEERVRTEISKLNAEDIRCLHEAREILTHCWRKPPSLLELARLAGLNDYKLKLGFKELFGTTVFGYVRALRMNEARKILEKGEGNVSEAALMVGYHNISHFAALFRKTYGYNPSELGKANAAAQAHHRTKSVQI</sequence>
<evidence type="ECO:0000313" key="5">
    <source>
        <dbReference type="EMBL" id="RJG19145.1"/>
    </source>
</evidence>
<dbReference type="PROSITE" id="PS01124">
    <property type="entry name" value="HTH_ARAC_FAMILY_2"/>
    <property type="match status" value="1"/>
</dbReference>
<keyword evidence="3" id="KW-0804">Transcription</keyword>